<comment type="caution">
    <text evidence="1">The sequence shown here is derived from an EMBL/GenBank/DDBJ whole genome shotgun (WGS) entry which is preliminary data.</text>
</comment>
<gene>
    <name evidence="1" type="ORF">S12H4_58332</name>
</gene>
<dbReference type="PANTHER" id="PTHR40084:SF1">
    <property type="entry name" value="PHOSPHOTRANSFERASE"/>
    <property type="match status" value="1"/>
</dbReference>
<dbReference type="AlphaFoldDB" id="X1VZM4"/>
<name>X1VZM4_9ZZZZ</name>
<organism evidence="1">
    <name type="scientific">marine sediment metagenome</name>
    <dbReference type="NCBI Taxonomy" id="412755"/>
    <lineage>
        <taxon>unclassified sequences</taxon>
        <taxon>metagenomes</taxon>
        <taxon>ecological metagenomes</taxon>
    </lineage>
</organism>
<accession>X1VZM4</accession>
<feature type="non-terminal residue" evidence="1">
    <location>
        <position position="1"/>
    </location>
</feature>
<evidence type="ECO:0008006" key="2">
    <source>
        <dbReference type="Google" id="ProtNLM"/>
    </source>
</evidence>
<evidence type="ECO:0000313" key="1">
    <source>
        <dbReference type="EMBL" id="GAJ18710.1"/>
    </source>
</evidence>
<sequence>ATSSQMDLEGISEMAKLKGIKLMGTGDFTHPIWFATLKENISTIGNGLFMFNNIYFILTCEVSNIYVKKG</sequence>
<dbReference type="PANTHER" id="PTHR40084">
    <property type="entry name" value="PHOSPHOHYDROLASE, PHP FAMILY"/>
    <property type="match status" value="1"/>
</dbReference>
<dbReference type="EMBL" id="BARW01037865">
    <property type="protein sequence ID" value="GAJ18710.1"/>
    <property type="molecule type" value="Genomic_DNA"/>
</dbReference>
<protein>
    <recommendedName>
        <fullName evidence="2">Amidohydrolase-related domain-containing protein</fullName>
    </recommendedName>
</protein>
<reference evidence="1" key="1">
    <citation type="journal article" date="2014" name="Front. Microbiol.">
        <title>High frequency of phylogenetically diverse reductive dehalogenase-homologous genes in deep subseafloor sedimentary metagenomes.</title>
        <authorList>
            <person name="Kawai M."/>
            <person name="Futagami T."/>
            <person name="Toyoda A."/>
            <person name="Takaki Y."/>
            <person name="Nishi S."/>
            <person name="Hori S."/>
            <person name="Arai W."/>
            <person name="Tsubouchi T."/>
            <person name="Morono Y."/>
            <person name="Uchiyama I."/>
            <person name="Ito T."/>
            <person name="Fujiyama A."/>
            <person name="Inagaki F."/>
            <person name="Takami H."/>
        </authorList>
    </citation>
    <scope>NUCLEOTIDE SEQUENCE</scope>
    <source>
        <strain evidence="1">Expedition CK06-06</strain>
    </source>
</reference>
<proteinExistence type="predicted"/>